<comment type="caution">
    <text evidence="2">The sequence shown here is derived from an EMBL/GenBank/DDBJ whole genome shotgun (WGS) entry which is preliminary data.</text>
</comment>
<organism evidence="2 3">
    <name type="scientific">Streptomyces luteireticuli</name>
    <dbReference type="NCBI Taxonomy" id="173858"/>
    <lineage>
        <taxon>Bacteria</taxon>
        <taxon>Bacillati</taxon>
        <taxon>Actinomycetota</taxon>
        <taxon>Actinomycetes</taxon>
        <taxon>Kitasatosporales</taxon>
        <taxon>Streptomycetaceae</taxon>
        <taxon>Streptomyces</taxon>
    </lineage>
</organism>
<protein>
    <submittedName>
        <fullName evidence="2">Helix-turn-helix transcriptional regulator</fullName>
    </submittedName>
</protein>
<evidence type="ECO:0000313" key="2">
    <source>
        <dbReference type="EMBL" id="GAA0423685.1"/>
    </source>
</evidence>
<evidence type="ECO:0000313" key="3">
    <source>
        <dbReference type="Proteomes" id="UP001500879"/>
    </source>
</evidence>
<sequence>MRLLREEVPGFTAKFGRACRPYLNQDEVAILLKVSRRWYAALERGEENDYSNRFLDAVTRVLRLSDSERHTLFTVAANRQPPVKRQSIVNIDAELRRFVAANPFPCYISDEAFDVLFCNDAAAEQYQFMRREAEPNTMLWALTDEGARIQLVDWERSWAPPMAAQLRHNALRYPNHERLQEVVKQVKADETARAIYDGNLRTDMHPDGARRKVYFPHHHDREFEVGLIAMPLLRNPGIRVMSLVPVEEITPRPVPDAA</sequence>
<dbReference type="Pfam" id="PF17765">
    <property type="entry name" value="MLTR_LBD"/>
    <property type="match status" value="1"/>
</dbReference>
<accession>A0ABP3ISW5</accession>
<proteinExistence type="predicted"/>
<dbReference type="PANTHER" id="PTHR35010:SF2">
    <property type="entry name" value="BLL4672 PROTEIN"/>
    <property type="match status" value="1"/>
</dbReference>
<dbReference type="Proteomes" id="UP001500879">
    <property type="component" value="Unassembled WGS sequence"/>
</dbReference>
<dbReference type="PANTHER" id="PTHR35010">
    <property type="entry name" value="BLL4672 PROTEIN-RELATED"/>
    <property type="match status" value="1"/>
</dbReference>
<gene>
    <name evidence="2" type="ORF">GCM10010357_51420</name>
</gene>
<name>A0ABP3ISW5_9ACTN</name>
<dbReference type="EMBL" id="BAAABX010000055">
    <property type="protein sequence ID" value="GAA0423685.1"/>
    <property type="molecule type" value="Genomic_DNA"/>
</dbReference>
<dbReference type="InterPro" id="IPR010982">
    <property type="entry name" value="Lambda_DNA-bd_dom_sf"/>
</dbReference>
<reference evidence="3" key="1">
    <citation type="journal article" date="2019" name="Int. J. Syst. Evol. Microbiol.">
        <title>The Global Catalogue of Microorganisms (GCM) 10K type strain sequencing project: providing services to taxonomists for standard genome sequencing and annotation.</title>
        <authorList>
            <consortium name="The Broad Institute Genomics Platform"/>
            <consortium name="The Broad Institute Genome Sequencing Center for Infectious Disease"/>
            <person name="Wu L."/>
            <person name="Ma J."/>
        </authorList>
    </citation>
    <scope>NUCLEOTIDE SEQUENCE [LARGE SCALE GENOMIC DNA]</scope>
    <source>
        <strain evidence="3">JCM 4788</strain>
    </source>
</reference>
<evidence type="ECO:0000259" key="1">
    <source>
        <dbReference type="Pfam" id="PF17765"/>
    </source>
</evidence>
<keyword evidence="3" id="KW-1185">Reference proteome</keyword>
<dbReference type="InterPro" id="IPR041413">
    <property type="entry name" value="MLTR_LBD"/>
</dbReference>
<feature type="domain" description="MmyB-like transcription regulator ligand binding" evidence="1">
    <location>
        <begin position="93"/>
        <end position="197"/>
    </location>
</feature>
<dbReference type="Gene3D" id="3.30.450.180">
    <property type="match status" value="1"/>
</dbReference>
<dbReference type="Gene3D" id="1.10.260.40">
    <property type="entry name" value="lambda repressor-like DNA-binding domains"/>
    <property type="match status" value="1"/>
</dbReference>